<dbReference type="PIRSF" id="PIRSF003101">
    <property type="entry name" value="FtsA"/>
    <property type="match status" value="1"/>
</dbReference>
<evidence type="ECO:0000256" key="3">
    <source>
        <dbReference type="ARBA" id="ARBA00023136"/>
    </source>
</evidence>
<dbReference type="InterPro" id="IPR020823">
    <property type="entry name" value="Cell_div_FtsA"/>
</dbReference>
<dbReference type="RefSeq" id="WP_056992213.1">
    <property type="nucleotide sequence ID" value="NZ_JQCE01000005.1"/>
</dbReference>
<organism evidence="9 10">
    <name type="scientific">Lacticaseibacillus saniviri JCM 17471 = DSM 24301</name>
    <dbReference type="NCBI Taxonomy" id="1293598"/>
    <lineage>
        <taxon>Bacteria</taxon>
        <taxon>Bacillati</taxon>
        <taxon>Bacillota</taxon>
        <taxon>Bacilli</taxon>
        <taxon>Lactobacillales</taxon>
        <taxon>Lactobacillaceae</taxon>
        <taxon>Lacticaseibacillus</taxon>
    </lineage>
</organism>
<accession>A0A0R2MXL1</accession>
<comment type="subunit">
    <text evidence="5">Self-interacts. Interacts with FtsZ.</text>
</comment>
<comment type="caution">
    <text evidence="9">The sequence shown here is derived from an EMBL/GenBank/DDBJ whole genome shotgun (WGS) entry which is preliminary data.</text>
</comment>
<name>A0A0R2MXL1_9LACO</name>
<comment type="similarity">
    <text evidence="5 6">Belongs to the FtsA/MreB family.</text>
</comment>
<dbReference type="NCBIfam" id="TIGR01174">
    <property type="entry name" value="ftsA"/>
    <property type="match status" value="1"/>
</dbReference>
<dbReference type="GO" id="GO:0009898">
    <property type="term" value="C:cytoplasmic side of plasma membrane"/>
    <property type="evidence" value="ECO:0007669"/>
    <property type="project" value="UniProtKB-UniRule"/>
</dbReference>
<dbReference type="EMBL" id="JQCE01000005">
    <property type="protein sequence ID" value="KRO18376.1"/>
    <property type="molecule type" value="Genomic_DNA"/>
</dbReference>
<keyword evidence="2 5" id="KW-0132">Cell division</keyword>
<feature type="region of interest" description="Disordered" evidence="7">
    <location>
        <begin position="396"/>
        <end position="417"/>
    </location>
</feature>
<keyword evidence="3 5" id="KW-0472">Membrane</keyword>
<dbReference type="InterPro" id="IPR050696">
    <property type="entry name" value="FtsA/MreB"/>
</dbReference>
<keyword evidence="1 5" id="KW-1003">Cell membrane</keyword>
<evidence type="ECO:0000256" key="6">
    <source>
        <dbReference type="PIRNR" id="PIRNR003101"/>
    </source>
</evidence>
<comment type="subcellular location">
    <subcellularLocation>
        <location evidence="5">Cell membrane</location>
        <topology evidence="5">Peripheral membrane protein</topology>
        <orientation evidence="5">Cytoplasmic side</orientation>
    </subcellularLocation>
    <text evidence="5">Localizes to the Z ring in an FtsZ-dependent manner. Targeted to the membrane through a conserved C-terminal amphipathic helix.</text>
</comment>
<sequence>MANQGIYVGLDIGTTSIKVIVAEYVQGQMNVIGVGSQRSEGLSRGVIVDIDKAAASIRAAVKQAEEKASIQIDQVIAGVPANQLQIESVSGMIAVGDQSKEIVDKDVASVASAALVRNLPPEREVLSLQATEFIVDGFDGIKDPRGMIGVRLELHGILFTAPKTVLHNTKKAIEKAGLTLTELVVNPLATGLFALNDSEQDFGTVVIDLGGGQSTAAVIHDHKLKFADVDQEGGDFVTKDISVVLNTSFDDAEKLKRDYGNADSLAASEDETFPVTVVGKTEPAMISEQYLAEIIEARLTQIFSRLEKSLSAAKALSLPGGIVITGGTTALPGVVELAQDIFKQPVKRFVPSEMGIRHPSFTQALALVHYALRVSEVDRIVMQAVPTGIVPPKVTAERVETPQETPQKTKEAPAEKKPAGWRRFLGTFFE</sequence>
<dbReference type="Proteomes" id="UP000050969">
    <property type="component" value="Unassembled WGS sequence"/>
</dbReference>
<proteinExistence type="inferred from homology"/>
<dbReference type="SUPFAM" id="SSF53067">
    <property type="entry name" value="Actin-like ATPase domain"/>
    <property type="match status" value="2"/>
</dbReference>
<feature type="domain" description="SHS2" evidence="8">
    <location>
        <begin position="7"/>
        <end position="194"/>
    </location>
</feature>
<evidence type="ECO:0000256" key="4">
    <source>
        <dbReference type="ARBA" id="ARBA00023306"/>
    </source>
</evidence>
<keyword evidence="10" id="KW-1185">Reference proteome</keyword>
<dbReference type="PANTHER" id="PTHR32432:SF4">
    <property type="entry name" value="CELL DIVISION PROTEIN FTSA"/>
    <property type="match status" value="1"/>
</dbReference>
<evidence type="ECO:0000256" key="1">
    <source>
        <dbReference type="ARBA" id="ARBA00022475"/>
    </source>
</evidence>
<reference evidence="9 10" key="1">
    <citation type="journal article" date="2015" name="Genome Announc.">
        <title>Expanding the biotechnology potential of lactobacilli through comparative genomics of 213 strains and associated genera.</title>
        <authorList>
            <person name="Sun Z."/>
            <person name="Harris H.M."/>
            <person name="McCann A."/>
            <person name="Guo C."/>
            <person name="Argimon S."/>
            <person name="Zhang W."/>
            <person name="Yang X."/>
            <person name="Jeffery I.B."/>
            <person name="Cooney J.C."/>
            <person name="Kagawa T.F."/>
            <person name="Liu W."/>
            <person name="Song Y."/>
            <person name="Salvetti E."/>
            <person name="Wrobel A."/>
            <person name="Rasinkangas P."/>
            <person name="Parkhill J."/>
            <person name="Rea M.C."/>
            <person name="O'Sullivan O."/>
            <person name="Ritari J."/>
            <person name="Douillard F.P."/>
            <person name="Paul Ross R."/>
            <person name="Yang R."/>
            <person name="Briner A.E."/>
            <person name="Felis G.E."/>
            <person name="de Vos W.M."/>
            <person name="Barrangou R."/>
            <person name="Klaenhammer T.R."/>
            <person name="Caufield P.W."/>
            <person name="Cui Y."/>
            <person name="Zhang H."/>
            <person name="O'Toole P.W."/>
        </authorList>
    </citation>
    <scope>NUCLEOTIDE SEQUENCE [LARGE SCALE GENOMIC DNA]</scope>
    <source>
        <strain evidence="9 10">DSM 24301</strain>
    </source>
</reference>
<dbReference type="AlphaFoldDB" id="A0A0R2MXL1"/>
<dbReference type="Pfam" id="PF02491">
    <property type="entry name" value="SHS2_FTSA"/>
    <property type="match status" value="1"/>
</dbReference>
<evidence type="ECO:0000256" key="7">
    <source>
        <dbReference type="SAM" id="MobiDB-lite"/>
    </source>
</evidence>
<evidence type="ECO:0000256" key="5">
    <source>
        <dbReference type="HAMAP-Rule" id="MF_02033"/>
    </source>
</evidence>
<dbReference type="Pfam" id="PF14450">
    <property type="entry name" value="FtsA"/>
    <property type="match status" value="1"/>
</dbReference>
<comment type="function">
    <text evidence="5 6">Cell division protein that is involved in the assembly of the Z ring. May serve as a membrane anchor for the Z ring.</text>
</comment>
<dbReference type="GO" id="GO:0043093">
    <property type="term" value="P:FtsZ-dependent cytokinesis"/>
    <property type="evidence" value="ECO:0007669"/>
    <property type="project" value="UniProtKB-UniRule"/>
</dbReference>
<evidence type="ECO:0000256" key="2">
    <source>
        <dbReference type="ARBA" id="ARBA00022618"/>
    </source>
</evidence>
<keyword evidence="4 5" id="KW-0131">Cell cycle</keyword>
<evidence type="ECO:0000259" key="8">
    <source>
        <dbReference type="SMART" id="SM00842"/>
    </source>
</evidence>
<evidence type="ECO:0000313" key="9">
    <source>
        <dbReference type="EMBL" id="KRO18376.1"/>
    </source>
</evidence>
<dbReference type="GO" id="GO:0032153">
    <property type="term" value="C:cell division site"/>
    <property type="evidence" value="ECO:0007669"/>
    <property type="project" value="UniProtKB-UniRule"/>
</dbReference>
<dbReference type="PANTHER" id="PTHR32432">
    <property type="entry name" value="CELL DIVISION PROTEIN FTSA-RELATED"/>
    <property type="match status" value="1"/>
</dbReference>
<dbReference type="SMART" id="SM00842">
    <property type="entry name" value="FtsA"/>
    <property type="match status" value="1"/>
</dbReference>
<dbReference type="CDD" id="cd24048">
    <property type="entry name" value="ASKHA_NBD_FtsA"/>
    <property type="match status" value="1"/>
</dbReference>
<dbReference type="HAMAP" id="MF_02033">
    <property type="entry name" value="FtsA"/>
    <property type="match status" value="1"/>
</dbReference>
<dbReference type="Gene3D" id="3.30.420.40">
    <property type="match status" value="2"/>
</dbReference>
<dbReference type="InterPro" id="IPR043129">
    <property type="entry name" value="ATPase_NBD"/>
</dbReference>
<dbReference type="STRING" id="1293598.IV56_GL001508"/>
<gene>
    <name evidence="5" type="primary">ftsA</name>
    <name evidence="9" type="ORF">IV56_GL001508</name>
</gene>
<dbReference type="InterPro" id="IPR003494">
    <property type="entry name" value="SHS2_FtsA"/>
</dbReference>
<dbReference type="PATRIC" id="fig|1293598.4.peg.1573"/>
<evidence type="ECO:0000313" key="10">
    <source>
        <dbReference type="Proteomes" id="UP000050969"/>
    </source>
</evidence>
<protein>
    <recommendedName>
        <fullName evidence="5 6">Cell division protein FtsA</fullName>
    </recommendedName>
</protein>